<feature type="compositionally biased region" description="Polar residues" evidence="1">
    <location>
        <begin position="115"/>
        <end position="125"/>
    </location>
</feature>
<evidence type="ECO:0000313" key="3">
    <source>
        <dbReference type="Proteomes" id="UP000076532"/>
    </source>
</evidence>
<reference evidence="2 3" key="1">
    <citation type="journal article" date="2016" name="Mol. Biol. Evol.">
        <title>Comparative Genomics of Early-Diverging Mushroom-Forming Fungi Provides Insights into the Origins of Lignocellulose Decay Capabilities.</title>
        <authorList>
            <person name="Nagy L.G."/>
            <person name="Riley R."/>
            <person name="Tritt A."/>
            <person name="Adam C."/>
            <person name="Daum C."/>
            <person name="Floudas D."/>
            <person name="Sun H."/>
            <person name="Yadav J.S."/>
            <person name="Pangilinan J."/>
            <person name="Larsson K.H."/>
            <person name="Matsuura K."/>
            <person name="Barry K."/>
            <person name="Labutti K."/>
            <person name="Kuo R."/>
            <person name="Ohm R.A."/>
            <person name="Bhattacharya S.S."/>
            <person name="Shirouzu T."/>
            <person name="Yoshinaga Y."/>
            <person name="Martin F.M."/>
            <person name="Grigoriev I.V."/>
            <person name="Hibbett D.S."/>
        </authorList>
    </citation>
    <scope>NUCLEOTIDE SEQUENCE [LARGE SCALE GENOMIC DNA]</scope>
    <source>
        <strain evidence="2 3">CBS 109695</strain>
    </source>
</reference>
<protein>
    <submittedName>
        <fullName evidence="2">Uncharacterized protein</fullName>
    </submittedName>
</protein>
<evidence type="ECO:0000256" key="1">
    <source>
        <dbReference type="SAM" id="MobiDB-lite"/>
    </source>
</evidence>
<name>A0A166IVZ2_9AGAM</name>
<feature type="region of interest" description="Disordered" evidence="1">
    <location>
        <begin position="115"/>
        <end position="134"/>
    </location>
</feature>
<accession>A0A166IVZ2</accession>
<dbReference type="AlphaFoldDB" id="A0A166IVZ2"/>
<sequence length="161" mass="17291">MAFAALETACRVERAFEGGLDEQPQLRVLLLEDDSTNTKGGEEKEEGHATVAARHVLIDNGLIVVGRKAEEACRDACGGGDGAQEATQAYTTEGVGTSSGTRSTMFVCQTSASRSTATSCPSGTWSLDPGDQRRLQPEHEPHIYVSFLKMTLRCKRPGTEE</sequence>
<organism evidence="2 3">
    <name type="scientific">Athelia psychrophila</name>
    <dbReference type="NCBI Taxonomy" id="1759441"/>
    <lineage>
        <taxon>Eukaryota</taxon>
        <taxon>Fungi</taxon>
        <taxon>Dikarya</taxon>
        <taxon>Basidiomycota</taxon>
        <taxon>Agaricomycotina</taxon>
        <taxon>Agaricomycetes</taxon>
        <taxon>Agaricomycetidae</taxon>
        <taxon>Atheliales</taxon>
        <taxon>Atheliaceae</taxon>
        <taxon>Athelia</taxon>
    </lineage>
</organism>
<proteinExistence type="predicted"/>
<dbReference type="Proteomes" id="UP000076532">
    <property type="component" value="Unassembled WGS sequence"/>
</dbReference>
<keyword evidence="3" id="KW-1185">Reference proteome</keyword>
<evidence type="ECO:0000313" key="2">
    <source>
        <dbReference type="EMBL" id="KZP20229.1"/>
    </source>
</evidence>
<dbReference type="EMBL" id="KV417557">
    <property type="protein sequence ID" value="KZP20229.1"/>
    <property type="molecule type" value="Genomic_DNA"/>
</dbReference>
<gene>
    <name evidence="2" type="ORF">FIBSPDRAFT_892177</name>
</gene>